<protein>
    <submittedName>
        <fullName evidence="1 2">Uncharacterized protein</fullName>
    </submittedName>
</protein>
<evidence type="ECO:0000313" key="1">
    <source>
        <dbReference type="EMBL" id="ELU03624.1"/>
    </source>
</evidence>
<reference evidence="2" key="3">
    <citation type="submission" date="2015-06" db="UniProtKB">
        <authorList>
            <consortium name="EnsemblMetazoa"/>
        </authorList>
    </citation>
    <scope>IDENTIFICATION</scope>
</reference>
<dbReference type="HOGENOM" id="CLU_1688400_0_0_1"/>
<dbReference type="Proteomes" id="UP000014760">
    <property type="component" value="Unassembled WGS sequence"/>
</dbReference>
<gene>
    <name evidence="1" type="ORF">CAPTEDRAFT_186178</name>
</gene>
<evidence type="ECO:0000313" key="2">
    <source>
        <dbReference type="EnsemblMetazoa" id="CapteP186178"/>
    </source>
</evidence>
<organism evidence="1">
    <name type="scientific">Capitella teleta</name>
    <name type="common">Polychaete worm</name>
    <dbReference type="NCBI Taxonomy" id="283909"/>
    <lineage>
        <taxon>Eukaryota</taxon>
        <taxon>Metazoa</taxon>
        <taxon>Spiralia</taxon>
        <taxon>Lophotrochozoa</taxon>
        <taxon>Annelida</taxon>
        <taxon>Polychaeta</taxon>
        <taxon>Sedentaria</taxon>
        <taxon>Scolecida</taxon>
        <taxon>Capitellidae</taxon>
        <taxon>Capitella</taxon>
    </lineage>
</organism>
<dbReference type="AlphaFoldDB" id="R7UCA3"/>
<sequence length="156" mass="17401">MADMQPCDFDRQRHFIKILARKEMSDLVMTRKSSVGQEIKSQKNELGLFDNDMNVPIEECLHEPTDGAAAGKNQEKRCLGPHRFEKKKKITERRTTVEIVNIPKSDCLQQATGHRDTILDMVTCEVEGERSGVGNVAGLMGMHLLGLCMVGTGLSE</sequence>
<accession>R7UCA3</accession>
<name>R7UCA3_CAPTE</name>
<dbReference type="EMBL" id="AMQN01001496">
    <property type="status" value="NOT_ANNOTATED_CDS"/>
    <property type="molecule type" value="Genomic_DNA"/>
</dbReference>
<evidence type="ECO:0000313" key="3">
    <source>
        <dbReference type="Proteomes" id="UP000014760"/>
    </source>
</evidence>
<proteinExistence type="predicted"/>
<keyword evidence="3" id="KW-1185">Reference proteome</keyword>
<dbReference type="EnsemblMetazoa" id="CapteT186178">
    <property type="protein sequence ID" value="CapteP186178"/>
    <property type="gene ID" value="CapteG186178"/>
</dbReference>
<dbReference type="EMBL" id="KB303020">
    <property type="protein sequence ID" value="ELU03624.1"/>
    <property type="molecule type" value="Genomic_DNA"/>
</dbReference>
<reference evidence="3" key="1">
    <citation type="submission" date="2012-12" db="EMBL/GenBank/DDBJ databases">
        <authorList>
            <person name="Hellsten U."/>
            <person name="Grimwood J."/>
            <person name="Chapman J.A."/>
            <person name="Shapiro H."/>
            <person name="Aerts A."/>
            <person name="Otillar R.P."/>
            <person name="Terry A.Y."/>
            <person name="Boore J.L."/>
            <person name="Simakov O."/>
            <person name="Marletaz F."/>
            <person name="Cho S.-J."/>
            <person name="Edsinger-Gonzales E."/>
            <person name="Havlak P."/>
            <person name="Kuo D.-H."/>
            <person name="Larsson T."/>
            <person name="Lv J."/>
            <person name="Arendt D."/>
            <person name="Savage R."/>
            <person name="Osoegawa K."/>
            <person name="de Jong P."/>
            <person name="Lindberg D.R."/>
            <person name="Seaver E.C."/>
            <person name="Weisblat D.A."/>
            <person name="Putnam N.H."/>
            <person name="Grigoriev I.V."/>
            <person name="Rokhsar D.S."/>
        </authorList>
    </citation>
    <scope>NUCLEOTIDE SEQUENCE</scope>
    <source>
        <strain evidence="3">I ESC-2004</strain>
    </source>
</reference>
<reference evidence="1 3" key="2">
    <citation type="journal article" date="2013" name="Nature">
        <title>Insights into bilaterian evolution from three spiralian genomes.</title>
        <authorList>
            <person name="Simakov O."/>
            <person name="Marletaz F."/>
            <person name="Cho S.J."/>
            <person name="Edsinger-Gonzales E."/>
            <person name="Havlak P."/>
            <person name="Hellsten U."/>
            <person name="Kuo D.H."/>
            <person name="Larsson T."/>
            <person name="Lv J."/>
            <person name="Arendt D."/>
            <person name="Savage R."/>
            <person name="Osoegawa K."/>
            <person name="de Jong P."/>
            <person name="Grimwood J."/>
            <person name="Chapman J.A."/>
            <person name="Shapiro H."/>
            <person name="Aerts A."/>
            <person name="Otillar R.P."/>
            <person name="Terry A.Y."/>
            <person name="Boore J.L."/>
            <person name="Grigoriev I.V."/>
            <person name="Lindberg D.R."/>
            <person name="Seaver E.C."/>
            <person name="Weisblat D.A."/>
            <person name="Putnam N.H."/>
            <person name="Rokhsar D.S."/>
        </authorList>
    </citation>
    <scope>NUCLEOTIDE SEQUENCE</scope>
    <source>
        <strain evidence="1 3">I ESC-2004</strain>
    </source>
</reference>